<name>A0A0E9W036_ANGAN</name>
<sequence>MLRAVCRPSGSREGRPPLIFTVSRWAALARLE</sequence>
<reference evidence="1" key="2">
    <citation type="journal article" date="2015" name="Fish Shellfish Immunol.">
        <title>Early steps in the European eel (Anguilla anguilla)-Vibrio vulnificus interaction in the gills: Role of the RtxA13 toxin.</title>
        <authorList>
            <person name="Callol A."/>
            <person name="Pajuelo D."/>
            <person name="Ebbesson L."/>
            <person name="Teles M."/>
            <person name="MacKenzie S."/>
            <person name="Amaro C."/>
        </authorList>
    </citation>
    <scope>NUCLEOTIDE SEQUENCE</scope>
</reference>
<dbReference type="AlphaFoldDB" id="A0A0E9W036"/>
<reference evidence="1" key="1">
    <citation type="submission" date="2014-11" db="EMBL/GenBank/DDBJ databases">
        <authorList>
            <person name="Amaro Gonzalez C."/>
        </authorList>
    </citation>
    <scope>NUCLEOTIDE SEQUENCE</scope>
</reference>
<accession>A0A0E9W036</accession>
<organism evidence="1">
    <name type="scientific">Anguilla anguilla</name>
    <name type="common">European freshwater eel</name>
    <name type="synonym">Muraena anguilla</name>
    <dbReference type="NCBI Taxonomy" id="7936"/>
    <lineage>
        <taxon>Eukaryota</taxon>
        <taxon>Metazoa</taxon>
        <taxon>Chordata</taxon>
        <taxon>Craniata</taxon>
        <taxon>Vertebrata</taxon>
        <taxon>Euteleostomi</taxon>
        <taxon>Actinopterygii</taxon>
        <taxon>Neopterygii</taxon>
        <taxon>Teleostei</taxon>
        <taxon>Anguilliformes</taxon>
        <taxon>Anguillidae</taxon>
        <taxon>Anguilla</taxon>
    </lineage>
</organism>
<dbReference type="EMBL" id="GBXM01024848">
    <property type="protein sequence ID" value="JAH83729.1"/>
    <property type="molecule type" value="Transcribed_RNA"/>
</dbReference>
<protein>
    <submittedName>
        <fullName evidence="1">Uncharacterized protein</fullName>
    </submittedName>
</protein>
<proteinExistence type="predicted"/>
<evidence type="ECO:0000313" key="1">
    <source>
        <dbReference type="EMBL" id="JAH83729.1"/>
    </source>
</evidence>